<accession>A0A1F7WKI5</accession>
<evidence type="ECO:0000259" key="6">
    <source>
        <dbReference type="Pfam" id="PF00700"/>
    </source>
</evidence>
<keyword evidence="3 4" id="KW-0975">Bacterial flagellum</keyword>
<dbReference type="Pfam" id="PF00700">
    <property type="entry name" value="Flagellin_C"/>
    <property type="match status" value="1"/>
</dbReference>
<feature type="non-terminal residue" evidence="7">
    <location>
        <position position="520"/>
    </location>
</feature>
<dbReference type="InterPro" id="IPR042187">
    <property type="entry name" value="Flagellin_C_sub2"/>
</dbReference>
<dbReference type="GO" id="GO:0005198">
    <property type="term" value="F:structural molecule activity"/>
    <property type="evidence" value="ECO:0007669"/>
    <property type="project" value="UniProtKB-UniRule"/>
</dbReference>
<evidence type="ECO:0000256" key="1">
    <source>
        <dbReference type="ARBA" id="ARBA00005709"/>
    </source>
</evidence>
<sequence length="520" mass="53807">MYLNTNIAAVNAQRNLYQTNLSMDKTLERLSSGLRINSAADDASGLAIVEKMYAQRQGLTTAIQNTQDGIALFKIAEGALNQVGKMLSRMEELAVRASNQTLTSSDRNTIKDEINQLMGQINTISSDTEYNTLKLLNGSLDVKANLIGNSVISNGNIKVISVGGEALNVTSAAFAITSIGQAANATGLNSAATAGSTVATATSISVNGVEISIAVGDNVEAILSKINSKNSQTGVIATLTASRVVNLISGKIDADAANIATVNTGTTIGYAIIGTLNTVTNKDNKINIGGNANIWSGYLKIIAAATSLGTVASGISATATLDGIAMTVKSSEGGNIFEMTNAGSKAYGIKIGFELFNGAYGGFVINGAGSSGTGTILSAATTDSALMRVASTSDTAAITLTVDNKLNLQTGANYQQSLKYSIASVDVSSIGRGASSKFGALADVKVDTADNASLSLKVVQQAINDVSGIRATMGAVMNRLDYTDKTLQIQRENITAAESRIRDADVSLEMTAFVRQQILM</sequence>
<reference evidence="7 8" key="1">
    <citation type="journal article" date="2016" name="Nat. Commun.">
        <title>Thousands of microbial genomes shed light on interconnected biogeochemical processes in an aquifer system.</title>
        <authorList>
            <person name="Anantharaman K."/>
            <person name="Brown C.T."/>
            <person name="Hug L.A."/>
            <person name="Sharon I."/>
            <person name="Castelle C.J."/>
            <person name="Probst A.J."/>
            <person name="Thomas B.C."/>
            <person name="Singh A."/>
            <person name="Wilkins M.J."/>
            <person name="Karaoz U."/>
            <person name="Brodie E.L."/>
            <person name="Williams K.H."/>
            <person name="Hubbard S.S."/>
            <person name="Banfield J.F."/>
        </authorList>
    </citation>
    <scope>NUCLEOTIDE SEQUENCE [LARGE SCALE GENOMIC DNA]</scope>
</reference>
<dbReference type="PANTHER" id="PTHR42792:SF2">
    <property type="entry name" value="FLAGELLIN"/>
    <property type="match status" value="1"/>
</dbReference>
<dbReference type="Gene3D" id="3.30.70.2120">
    <property type="match status" value="1"/>
</dbReference>
<dbReference type="InterPro" id="IPR001492">
    <property type="entry name" value="Flagellin"/>
</dbReference>
<comment type="caution">
    <text evidence="7">The sequence shown here is derived from an EMBL/GenBank/DDBJ whole genome shotgun (WGS) entry which is preliminary data.</text>
</comment>
<dbReference type="EMBL" id="MGFH01000171">
    <property type="protein sequence ID" value="OGM03356.1"/>
    <property type="molecule type" value="Genomic_DNA"/>
</dbReference>
<evidence type="ECO:0000259" key="5">
    <source>
        <dbReference type="Pfam" id="PF00669"/>
    </source>
</evidence>
<feature type="domain" description="Flagellin N-terminal" evidence="5">
    <location>
        <begin position="4"/>
        <end position="139"/>
    </location>
</feature>
<evidence type="ECO:0000256" key="4">
    <source>
        <dbReference type="RuleBase" id="RU362073"/>
    </source>
</evidence>
<dbReference type="InterPro" id="IPR001029">
    <property type="entry name" value="Flagellin_N"/>
</dbReference>
<dbReference type="InterPro" id="IPR010810">
    <property type="entry name" value="Flagellin_hook_IN_motif"/>
</dbReference>
<dbReference type="STRING" id="1817813.A2008_10675"/>
<proteinExistence type="inferred from homology"/>
<comment type="function">
    <text evidence="4">Flagellin is the subunit protein which polymerizes to form the filaments of bacterial flagella.</text>
</comment>
<evidence type="ECO:0000256" key="3">
    <source>
        <dbReference type="ARBA" id="ARBA00023143"/>
    </source>
</evidence>
<dbReference type="Pfam" id="PF07196">
    <property type="entry name" value="Flagellin_IN"/>
    <property type="match status" value="1"/>
</dbReference>
<dbReference type="AlphaFoldDB" id="A0A1F7WKI5"/>
<evidence type="ECO:0000313" key="8">
    <source>
        <dbReference type="Proteomes" id="UP000178735"/>
    </source>
</evidence>
<dbReference type="SUPFAM" id="SSF64518">
    <property type="entry name" value="Phase 1 flagellin"/>
    <property type="match status" value="1"/>
</dbReference>
<comment type="similarity">
    <text evidence="1 4">Belongs to the bacterial flagellin family.</text>
</comment>
<organism evidence="7 8">
    <name type="scientific">Candidatus Wallbacteria bacterium GWC2_49_35</name>
    <dbReference type="NCBI Taxonomy" id="1817813"/>
    <lineage>
        <taxon>Bacteria</taxon>
        <taxon>Candidatus Walliibacteriota</taxon>
    </lineage>
</organism>
<dbReference type="PRINTS" id="PR00207">
    <property type="entry name" value="FLAGELLIN"/>
</dbReference>
<dbReference type="GO" id="GO:0009288">
    <property type="term" value="C:bacterial-type flagellum"/>
    <property type="evidence" value="ECO:0007669"/>
    <property type="project" value="UniProtKB-SubCell"/>
</dbReference>
<dbReference type="Gene3D" id="1.20.1330.10">
    <property type="entry name" value="f41 fragment of flagellin, N-terminal domain"/>
    <property type="match status" value="2"/>
</dbReference>
<dbReference type="Pfam" id="PF00669">
    <property type="entry name" value="Flagellin_N"/>
    <property type="match status" value="1"/>
</dbReference>
<protein>
    <recommendedName>
        <fullName evidence="4">Flagellin</fullName>
    </recommendedName>
</protein>
<evidence type="ECO:0000313" key="7">
    <source>
        <dbReference type="EMBL" id="OGM03356.1"/>
    </source>
</evidence>
<dbReference type="Gene3D" id="6.10.10.10">
    <property type="entry name" value="Flagellar export chaperone, C-terminal domain"/>
    <property type="match status" value="1"/>
</dbReference>
<dbReference type="GO" id="GO:0005576">
    <property type="term" value="C:extracellular region"/>
    <property type="evidence" value="ECO:0007669"/>
    <property type="project" value="UniProtKB-SubCell"/>
</dbReference>
<evidence type="ECO:0000256" key="2">
    <source>
        <dbReference type="ARBA" id="ARBA00022525"/>
    </source>
</evidence>
<feature type="domain" description="Flagellin C-terminal" evidence="6">
    <location>
        <begin position="456"/>
        <end position="519"/>
    </location>
</feature>
<comment type="subcellular location">
    <subcellularLocation>
        <location evidence="4">Secreted</location>
    </subcellularLocation>
    <subcellularLocation>
        <location evidence="4">Bacterial flagellum</location>
    </subcellularLocation>
</comment>
<gene>
    <name evidence="7" type="ORF">A2008_10675</name>
</gene>
<dbReference type="Proteomes" id="UP000178735">
    <property type="component" value="Unassembled WGS sequence"/>
</dbReference>
<dbReference type="PANTHER" id="PTHR42792">
    <property type="entry name" value="FLAGELLIN"/>
    <property type="match status" value="1"/>
</dbReference>
<name>A0A1F7WKI5_9BACT</name>
<dbReference type="InterPro" id="IPR046358">
    <property type="entry name" value="Flagellin_C"/>
</dbReference>
<keyword evidence="2 4" id="KW-0964">Secreted</keyword>